<feature type="binding site" evidence="14">
    <location>
        <position position="213"/>
    </location>
    <ligand>
        <name>Ca(2+)</name>
        <dbReference type="ChEBI" id="CHEBI:29108"/>
        <label>2</label>
    </ligand>
</feature>
<comment type="caution">
    <text evidence="19">The sequence shown here is derived from an EMBL/GenBank/DDBJ whole genome shotgun (WGS) entry which is preliminary data.</text>
</comment>
<dbReference type="PRINTS" id="PR00461">
    <property type="entry name" value="PLPEROXIDASE"/>
</dbReference>
<gene>
    <name evidence="19" type="ORF">BDA96_09G091000</name>
</gene>
<keyword evidence="17" id="KW-0732">Signal</keyword>
<feature type="binding site" evidence="14">
    <location>
        <position position="87"/>
    </location>
    <ligand>
        <name>Ca(2+)</name>
        <dbReference type="ChEBI" id="CHEBI:29108"/>
        <label>1</label>
    </ligand>
</feature>
<dbReference type="PROSITE" id="PS00435">
    <property type="entry name" value="PEROXIDASE_1"/>
    <property type="match status" value="1"/>
</dbReference>
<feature type="disulfide bond" evidence="16">
    <location>
        <begin position="139"/>
        <end position="335"/>
    </location>
</feature>
<feature type="domain" description="Plant heme peroxidase family profile" evidence="18">
    <location>
        <begin position="42"/>
        <end position="339"/>
    </location>
</feature>
<evidence type="ECO:0000256" key="6">
    <source>
        <dbReference type="ARBA" id="ARBA00022723"/>
    </source>
</evidence>
<keyword evidence="8 17" id="KW-0560">Oxidoreductase</keyword>
<sequence length="340" mass="36211">MAVLSRGEKLGTIVCVLAHVSLLVLVLAPCVCKATGDNYGGGLSDDHYRESCPELEIITKKSLAPIFAVDITSPAALLRLLFHDCQVHGCDGSILLSSDERRHTTSELDSRKNHGIRHVGTIGLVKAAVEAACPGLVSCADIVVLAAREAVAHAGGPRIASVPLGRRDATTTSTQAADAQLPSCFLGIDGALDIFTSHGMTVEETVAILGSHTLGGGHCISIDSGREWRDKAFQALLYLQCPKTKIVPPLITEAVVVPSDLTPTWFDTHYYWGAAAGRGLFNVDAEASTDARTAEYVRKFAHDREGFFGVFASAFVKLAGFGVLTGQKGEIRKECHVVNY</sequence>
<feature type="disulfide bond" evidence="16">
    <location>
        <begin position="52"/>
        <end position="133"/>
    </location>
</feature>
<dbReference type="AlphaFoldDB" id="A0A921Q9I8"/>
<comment type="function">
    <text evidence="17">Removal of H(2)O(2), oxidation of toxic reductants, biosynthesis and degradation of lignin, suberization, auxin catabolism, response to environmental stresses such as wounding, pathogen attack and oxidative stress.</text>
</comment>
<evidence type="ECO:0000259" key="18">
    <source>
        <dbReference type="PROSITE" id="PS50873"/>
    </source>
</evidence>
<feature type="chain" id="PRO_5038164726" description="Peroxidase" evidence="17">
    <location>
        <begin position="35"/>
        <end position="340"/>
    </location>
</feature>
<dbReference type="GO" id="GO:0006979">
    <property type="term" value="P:response to oxidative stress"/>
    <property type="evidence" value="ECO:0007669"/>
    <property type="project" value="UniProtKB-UniRule"/>
</dbReference>
<feature type="binding site" evidence="14">
    <location>
        <position position="267"/>
    </location>
    <ligand>
        <name>Ca(2+)</name>
        <dbReference type="ChEBI" id="CHEBI:29108"/>
        <label>2</label>
    </ligand>
</feature>
<feature type="active site" description="Proton acceptor" evidence="12">
    <location>
        <position position="83"/>
    </location>
</feature>
<keyword evidence="11 17" id="KW-0376">Hydrogen peroxide</keyword>
<feature type="disulfide bond" evidence="16">
    <location>
        <begin position="219"/>
        <end position="241"/>
    </location>
</feature>
<name>A0A921Q9I8_SORBI</name>
<proteinExistence type="inferred from homology"/>
<feature type="binding site" evidence="14">
    <location>
        <position position="260"/>
    </location>
    <ligand>
        <name>Ca(2+)</name>
        <dbReference type="ChEBI" id="CHEBI:29108"/>
        <label>2</label>
    </ligand>
</feature>
<dbReference type="CDD" id="cd00693">
    <property type="entry name" value="secretory_peroxidase"/>
    <property type="match status" value="1"/>
</dbReference>
<dbReference type="SUPFAM" id="SSF48113">
    <property type="entry name" value="Heme-dependent peroxidases"/>
    <property type="match status" value="1"/>
</dbReference>
<keyword evidence="17" id="KW-0964">Secreted</keyword>
<dbReference type="InterPro" id="IPR010255">
    <property type="entry name" value="Haem_peroxidase_sf"/>
</dbReference>
<dbReference type="InterPro" id="IPR033905">
    <property type="entry name" value="Secretory_peroxidase"/>
</dbReference>
<accession>A0A921Q9I8</accession>
<dbReference type="Pfam" id="PF00141">
    <property type="entry name" value="peroxidase"/>
    <property type="match status" value="1"/>
</dbReference>
<feature type="binding site" evidence="14">
    <location>
        <position position="89"/>
    </location>
    <ligand>
        <name>Ca(2+)</name>
        <dbReference type="ChEBI" id="CHEBI:29108"/>
        <label>1</label>
    </ligand>
</feature>
<evidence type="ECO:0000256" key="7">
    <source>
        <dbReference type="ARBA" id="ARBA00022837"/>
    </source>
</evidence>
<evidence type="ECO:0000256" key="15">
    <source>
        <dbReference type="PIRSR" id="PIRSR600823-4"/>
    </source>
</evidence>
<dbReference type="PANTHER" id="PTHR31517:SF81">
    <property type="entry name" value="PEROXIDASE"/>
    <property type="match status" value="1"/>
</dbReference>
<dbReference type="GO" id="GO:0005576">
    <property type="term" value="C:extracellular region"/>
    <property type="evidence" value="ECO:0007669"/>
    <property type="project" value="UniProtKB-SubCell"/>
</dbReference>
<dbReference type="EC" id="1.11.1.7" evidence="17"/>
<protein>
    <recommendedName>
        <fullName evidence="17">Peroxidase</fullName>
        <ecNumber evidence="17">1.11.1.7</ecNumber>
    </recommendedName>
</protein>
<feature type="signal peptide" evidence="17">
    <location>
        <begin position="1"/>
        <end position="34"/>
    </location>
</feature>
<evidence type="ECO:0000256" key="13">
    <source>
        <dbReference type="PIRSR" id="PIRSR600823-2"/>
    </source>
</evidence>
<feature type="binding site" evidence="14">
    <location>
        <position position="84"/>
    </location>
    <ligand>
        <name>Ca(2+)</name>
        <dbReference type="ChEBI" id="CHEBI:29108"/>
        <label>1</label>
    </ligand>
</feature>
<dbReference type="GO" id="GO:0046872">
    <property type="term" value="F:metal ion binding"/>
    <property type="evidence" value="ECO:0007669"/>
    <property type="project" value="UniProtKB-UniRule"/>
</dbReference>
<feature type="site" description="Transition state stabilizer" evidence="15">
    <location>
        <position position="79"/>
    </location>
</feature>
<evidence type="ECO:0000256" key="10">
    <source>
        <dbReference type="ARBA" id="ARBA00023157"/>
    </source>
</evidence>
<evidence type="ECO:0000256" key="16">
    <source>
        <dbReference type="PIRSR" id="PIRSR600823-5"/>
    </source>
</evidence>
<dbReference type="Proteomes" id="UP000807115">
    <property type="component" value="Chromosome 9"/>
</dbReference>
<dbReference type="InterPro" id="IPR019793">
    <property type="entry name" value="Peroxidases_heam-ligand_BS"/>
</dbReference>
<dbReference type="InterPro" id="IPR000823">
    <property type="entry name" value="Peroxidase_pln"/>
</dbReference>
<evidence type="ECO:0000256" key="4">
    <source>
        <dbReference type="ARBA" id="ARBA00022559"/>
    </source>
</evidence>
<dbReference type="GO" id="GO:0140825">
    <property type="term" value="F:lactoperoxidase activity"/>
    <property type="evidence" value="ECO:0007669"/>
    <property type="project" value="UniProtKB-EC"/>
</dbReference>
<evidence type="ECO:0000256" key="8">
    <source>
        <dbReference type="ARBA" id="ARBA00023002"/>
    </source>
</evidence>
<dbReference type="GO" id="GO:0042744">
    <property type="term" value="P:hydrogen peroxide catabolic process"/>
    <property type="evidence" value="ECO:0007669"/>
    <property type="project" value="UniProtKB-KW"/>
</dbReference>
<keyword evidence="4 17" id="KW-0575">Peroxidase</keyword>
<dbReference type="PRINTS" id="PR00458">
    <property type="entry name" value="PEROXIDASE"/>
</dbReference>
<comment type="similarity">
    <text evidence="3">Belongs to the peroxidase family. Ascorbate peroxidase subfamily.</text>
</comment>
<comment type="cofactor">
    <cofactor evidence="14 17">
        <name>heme b</name>
        <dbReference type="ChEBI" id="CHEBI:60344"/>
    </cofactor>
    <text evidence="14 17">Binds 1 heme b (iron(II)-protoporphyrin IX) group per subunit.</text>
</comment>
<dbReference type="Gene3D" id="1.10.420.10">
    <property type="entry name" value="Peroxidase, domain 2"/>
    <property type="match status" value="1"/>
</dbReference>
<evidence type="ECO:0000313" key="19">
    <source>
        <dbReference type="EMBL" id="KAG0517456.1"/>
    </source>
</evidence>
<evidence type="ECO:0000256" key="11">
    <source>
        <dbReference type="ARBA" id="ARBA00023324"/>
    </source>
</evidence>
<keyword evidence="6 14" id="KW-0479">Metal-binding</keyword>
<evidence type="ECO:0000256" key="12">
    <source>
        <dbReference type="PIRSR" id="PIRSR600823-1"/>
    </source>
</evidence>
<comment type="similarity">
    <text evidence="17">Belongs to the peroxidase family. Classical plant (class III) peroxidase subfamily.</text>
</comment>
<evidence type="ECO:0000313" key="20">
    <source>
        <dbReference type="Proteomes" id="UP000807115"/>
    </source>
</evidence>
<evidence type="ECO:0000256" key="14">
    <source>
        <dbReference type="PIRSR" id="PIRSR600823-3"/>
    </source>
</evidence>
<dbReference type="GO" id="GO:0020037">
    <property type="term" value="F:heme binding"/>
    <property type="evidence" value="ECO:0007669"/>
    <property type="project" value="UniProtKB-UniRule"/>
</dbReference>
<dbReference type="PROSITE" id="PS50873">
    <property type="entry name" value="PEROXIDASE_4"/>
    <property type="match status" value="1"/>
</dbReference>
<dbReference type="InterPro" id="IPR002016">
    <property type="entry name" value="Haem_peroxidase"/>
</dbReference>
<keyword evidence="5 17" id="KW-0349">Heme</keyword>
<keyword evidence="9 14" id="KW-0408">Iron</keyword>
<reference evidence="19" key="1">
    <citation type="journal article" date="2019" name="BMC Genomics">
        <title>A new reference genome for Sorghum bicolor reveals high levels of sequence similarity between sweet and grain genotypes: implications for the genetics of sugar metabolism.</title>
        <authorList>
            <person name="Cooper E.A."/>
            <person name="Brenton Z.W."/>
            <person name="Flinn B.S."/>
            <person name="Jenkins J."/>
            <person name="Shu S."/>
            <person name="Flowers D."/>
            <person name="Luo F."/>
            <person name="Wang Y."/>
            <person name="Xia P."/>
            <person name="Barry K."/>
            <person name="Daum C."/>
            <person name="Lipzen A."/>
            <person name="Yoshinaga Y."/>
            <person name="Schmutz J."/>
            <person name="Saski C."/>
            <person name="Vermerris W."/>
            <person name="Kresovich S."/>
        </authorList>
    </citation>
    <scope>NUCLEOTIDE SEQUENCE</scope>
</reference>
<dbReference type="EMBL" id="CM027688">
    <property type="protein sequence ID" value="KAG0517456.1"/>
    <property type="molecule type" value="Genomic_DNA"/>
</dbReference>
<evidence type="ECO:0000256" key="5">
    <source>
        <dbReference type="ARBA" id="ARBA00022617"/>
    </source>
</evidence>
<evidence type="ECO:0000256" key="9">
    <source>
        <dbReference type="ARBA" id="ARBA00023004"/>
    </source>
</evidence>
<comment type="subcellular location">
    <subcellularLocation>
        <location evidence="2 17">Secreted</location>
    </subcellularLocation>
</comment>
<keyword evidence="10 16" id="KW-1015">Disulfide bond</keyword>
<evidence type="ECO:0000256" key="17">
    <source>
        <dbReference type="RuleBase" id="RU362060"/>
    </source>
</evidence>
<comment type="cofactor">
    <cofactor evidence="14 17">
        <name>Ca(2+)</name>
        <dbReference type="ChEBI" id="CHEBI:29108"/>
    </cofactor>
    <text evidence="14 17">Binds 2 calcium ions per subunit.</text>
</comment>
<evidence type="ECO:0000256" key="1">
    <source>
        <dbReference type="ARBA" id="ARBA00000189"/>
    </source>
</evidence>
<reference evidence="19" key="2">
    <citation type="submission" date="2020-10" db="EMBL/GenBank/DDBJ databases">
        <authorList>
            <person name="Cooper E.A."/>
            <person name="Brenton Z.W."/>
            <person name="Flinn B.S."/>
            <person name="Jenkins J."/>
            <person name="Shu S."/>
            <person name="Flowers D."/>
            <person name="Luo F."/>
            <person name="Wang Y."/>
            <person name="Xia P."/>
            <person name="Barry K."/>
            <person name="Daum C."/>
            <person name="Lipzen A."/>
            <person name="Yoshinaga Y."/>
            <person name="Schmutz J."/>
            <person name="Saski C."/>
            <person name="Vermerris W."/>
            <person name="Kresovich S."/>
        </authorList>
    </citation>
    <scope>NUCLEOTIDE SEQUENCE</scope>
</reference>
<feature type="binding site" description="axial binding residue" evidence="14">
    <location>
        <position position="212"/>
    </location>
    <ligand>
        <name>heme b</name>
        <dbReference type="ChEBI" id="CHEBI:60344"/>
    </ligand>
    <ligandPart>
        <name>Fe</name>
        <dbReference type="ChEBI" id="CHEBI:18248"/>
    </ligandPart>
</feature>
<feature type="binding site" evidence="13">
    <location>
        <position position="182"/>
    </location>
    <ligand>
        <name>substrate</name>
    </ligand>
</feature>
<evidence type="ECO:0000256" key="3">
    <source>
        <dbReference type="ARBA" id="ARBA00006873"/>
    </source>
</evidence>
<evidence type="ECO:0000256" key="2">
    <source>
        <dbReference type="ARBA" id="ARBA00004613"/>
    </source>
</evidence>
<dbReference type="PANTHER" id="PTHR31517">
    <property type="match status" value="1"/>
</dbReference>
<feature type="binding site" evidence="14">
    <location>
        <position position="91"/>
    </location>
    <ligand>
        <name>Ca(2+)</name>
        <dbReference type="ChEBI" id="CHEBI:29108"/>
        <label>1</label>
    </ligand>
</feature>
<feature type="binding site" evidence="14">
    <location>
        <position position="93"/>
    </location>
    <ligand>
        <name>Ca(2+)</name>
        <dbReference type="ChEBI" id="CHEBI:29108"/>
        <label>1</label>
    </ligand>
</feature>
<keyword evidence="7 14" id="KW-0106">Calcium</keyword>
<feature type="binding site" evidence="14">
    <location>
        <position position="262"/>
    </location>
    <ligand>
        <name>Ca(2+)</name>
        <dbReference type="ChEBI" id="CHEBI:29108"/>
        <label>2</label>
    </ligand>
</feature>
<dbReference type="Gene3D" id="1.10.520.10">
    <property type="match status" value="1"/>
</dbReference>
<feature type="disulfide bond" evidence="16">
    <location>
        <begin position="85"/>
        <end position="90"/>
    </location>
</feature>
<comment type="catalytic activity">
    <reaction evidence="1 17">
        <text>2 a phenolic donor + H2O2 = 2 a phenolic radical donor + 2 H2O</text>
        <dbReference type="Rhea" id="RHEA:56136"/>
        <dbReference type="ChEBI" id="CHEBI:15377"/>
        <dbReference type="ChEBI" id="CHEBI:16240"/>
        <dbReference type="ChEBI" id="CHEBI:139520"/>
        <dbReference type="ChEBI" id="CHEBI:139521"/>
        <dbReference type="EC" id="1.11.1.7"/>
    </reaction>
</comment>
<organism evidence="19 20">
    <name type="scientific">Sorghum bicolor</name>
    <name type="common">Sorghum</name>
    <name type="synonym">Sorghum vulgare</name>
    <dbReference type="NCBI Taxonomy" id="4558"/>
    <lineage>
        <taxon>Eukaryota</taxon>
        <taxon>Viridiplantae</taxon>
        <taxon>Streptophyta</taxon>
        <taxon>Embryophyta</taxon>
        <taxon>Tracheophyta</taxon>
        <taxon>Spermatophyta</taxon>
        <taxon>Magnoliopsida</taxon>
        <taxon>Liliopsida</taxon>
        <taxon>Poales</taxon>
        <taxon>Poaceae</taxon>
        <taxon>PACMAD clade</taxon>
        <taxon>Panicoideae</taxon>
        <taxon>Andropogonodae</taxon>
        <taxon>Andropogoneae</taxon>
        <taxon>Sorghinae</taxon>
        <taxon>Sorghum</taxon>
    </lineage>
</organism>